<feature type="domain" description="Glycosyltransferase subfamily 4-like N-terminal" evidence="2">
    <location>
        <begin position="13"/>
        <end position="165"/>
    </location>
</feature>
<keyword evidence="3" id="KW-0808">Transferase</keyword>
<dbReference type="InterPro" id="IPR050194">
    <property type="entry name" value="Glycosyltransferase_grp1"/>
</dbReference>
<evidence type="ECO:0000313" key="3">
    <source>
        <dbReference type="EMBL" id="ALF48157.1"/>
    </source>
</evidence>
<dbReference type="EMBL" id="CP012541">
    <property type="protein sequence ID" value="ALF48157.1"/>
    <property type="molecule type" value="Genomic_DNA"/>
</dbReference>
<protein>
    <submittedName>
        <fullName evidence="3">Glycosyltransferase, family 1</fullName>
    </submittedName>
</protein>
<dbReference type="Proteomes" id="UP000066049">
    <property type="component" value="Chromosome"/>
</dbReference>
<organism evidence="3 4">
    <name type="scientific">Campylobacter concisus</name>
    <dbReference type="NCBI Taxonomy" id="199"/>
    <lineage>
        <taxon>Bacteria</taxon>
        <taxon>Pseudomonadati</taxon>
        <taxon>Campylobacterota</taxon>
        <taxon>Epsilonproteobacteria</taxon>
        <taxon>Campylobacterales</taxon>
        <taxon>Campylobacteraceae</taxon>
        <taxon>Campylobacter</taxon>
    </lineage>
</organism>
<sequence>MNILHTQTLFNWGGEQNKTLNEMRFMREMGHNVILFCNPNSQIESIAKEEGFSVIAQEMNKKNFHKSVPALCEAISSNKIDVLITHGSTDSWVGAIAGLFYRSKGVKFYKERHNLFPIKGFLSKLMHKRLFDKILYISTSVKEYLLNIGVNEDRLVFMPSTVDVEKIDSIKSTFRDEFNISQDELVIGTFTSLYRKKGVYDFANAAKEILKEKDATIVFAGNISESTKNEIASIFSKKDKIIFTGFRNDAANVIKSFDIYVFASHSEGLGTVLLEAMSSKVPVVVYDNAPMNVLVKDKERGLCAKNLDEVSLKECILGLIDEPEKAKIYSQNAFKFVNENFSHKALKEAIKNLLEQK</sequence>
<gene>
    <name evidence="3" type="ORF">CCON33237_1508</name>
</gene>
<proteinExistence type="predicted"/>
<evidence type="ECO:0000259" key="1">
    <source>
        <dbReference type="Pfam" id="PF00534"/>
    </source>
</evidence>
<dbReference type="PANTHER" id="PTHR45947">
    <property type="entry name" value="SULFOQUINOVOSYL TRANSFERASE SQD2"/>
    <property type="match status" value="1"/>
</dbReference>
<dbReference type="GO" id="GO:0016758">
    <property type="term" value="F:hexosyltransferase activity"/>
    <property type="evidence" value="ECO:0007669"/>
    <property type="project" value="TreeGrafter"/>
</dbReference>
<dbReference type="Pfam" id="PF13439">
    <property type="entry name" value="Glyco_transf_4"/>
    <property type="match status" value="1"/>
</dbReference>
<name>A0A0M4SUC5_9BACT</name>
<dbReference type="CDD" id="cd03801">
    <property type="entry name" value="GT4_PimA-like"/>
    <property type="match status" value="1"/>
</dbReference>
<dbReference type="InterPro" id="IPR001296">
    <property type="entry name" value="Glyco_trans_1"/>
</dbReference>
<accession>A0A0M4SUC5</accession>
<dbReference type="SUPFAM" id="SSF53756">
    <property type="entry name" value="UDP-Glycosyltransferase/glycogen phosphorylase"/>
    <property type="match status" value="1"/>
</dbReference>
<dbReference type="PATRIC" id="fig|199.248.peg.1557"/>
<evidence type="ECO:0000313" key="4">
    <source>
        <dbReference type="Proteomes" id="UP000066049"/>
    </source>
</evidence>
<dbReference type="GeneID" id="28663186"/>
<feature type="domain" description="Glycosyl transferase family 1" evidence="1">
    <location>
        <begin position="173"/>
        <end position="335"/>
    </location>
</feature>
<dbReference type="PANTHER" id="PTHR45947:SF3">
    <property type="entry name" value="SULFOQUINOVOSYL TRANSFERASE SQD2"/>
    <property type="match status" value="1"/>
</dbReference>
<dbReference type="KEGG" id="ccoc:CCON33237_1508"/>
<dbReference type="AlphaFoldDB" id="A0A0M4SUC5"/>
<dbReference type="InterPro" id="IPR028098">
    <property type="entry name" value="Glyco_trans_4-like_N"/>
</dbReference>
<reference evidence="4" key="1">
    <citation type="submission" date="2015-08" db="EMBL/GenBank/DDBJ databases">
        <title>Comparative genomics of the Campylobacter concisus group.</title>
        <authorList>
            <person name="Miller W.G."/>
            <person name="Yee E."/>
            <person name="Chapman M.H."/>
            <person name="Huynh S."/>
            <person name="Bono J.L."/>
            <person name="On S.L.W."/>
            <person name="St Leger J."/>
            <person name="Foster G."/>
            <person name="Parker C.T."/>
        </authorList>
    </citation>
    <scope>NUCLEOTIDE SEQUENCE [LARGE SCALE GENOMIC DNA]</scope>
    <source>
        <strain evidence="4">ATCC 33237</strain>
    </source>
</reference>
<dbReference type="RefSeq" id="WP_054197089.1">
    <property type="nucleotide sequence ID" value="NZ_CABMKV010000060.1"/>
</dbReference>
<evidence type="ECO:0000259" key="2">
    <source>
        <dbReference type="Pfam" id="PF13439"/>
    </source>
</evidence>
<dbReference type="Gene3D" id="3.40.50.2000">
    <property type="entry name" value="Glycogen Phosphorylase B"/>
    <property type="match status" value="2"/>
</dbReference>
<dbReference type="Pfam" id="PF00534">
    <property type="entry name" value="Glycos_transf_1"/>
    <property type="match status" value="1"/>
</dbReference>